<feature type="region of interest" description="Disordered" evidence="5">
    <location>
        <begin position="283"/>
        <end position="305"/>
    </location>
</feature>
<dbReference type="VEuPathDB" id="VectorBase:BGLB017460"/>
<sequence length="341" mass="36733">MTCVDVMCKPFAPNFPAYPRTSYSGDSIHCQSLSKMQEPLDLGPPPSTALSLSSLPYPSSSSLTSSLLSSSSRSSVIVPSSSSSSTSSAPPSSLVKEEGARDPEPKVAHYMGVNCVLFTYFTGDTSAVVDDHFTRALNQSTTYDTASNLSRSKEHGNKASLRPMSSRDLPPSFWNSSYQPQANQHHFLGQTSHQFHGPHGSSVGVSGSSSSGELNPFHGTYLSPALHSLSNLQADPWAYSFPSSSSGMPYPHRPVPYDLGYTTSSRFSQNYSSFLMQPSAVRSSPFSSMTGHCDTSKSSDHSRSRFSDHRFGADFAAHHGSCTAMDSAAGLQEATKDLYWF</sequence>
<name>A0A2C9KC92_BIOGL</name>
<keyword evidence="3" id="KW-0804">Transcription</keyword>
<comment type="subcellular location">
    <subcellularLocation>
        <location evidence="1">Nucleus</location>
    </subcellularLocation>
</comment>
<feature type="region of interest" description="Disordered" evidence="5">
    <location>
        <begin position="144"/>
        <end position="166"/>
    </location>
</feature>
<dbReference type="VEuPathDB" id="VectorBase:BGLAX_049485"/>
<organism evidence="6 7">
    <name type="scientific">Biomphalaria glabrata</name>
    <name type="common">Bloodfluke planorb</name>
    <name type="synonym">Freshwater snail</name>
    <dbReference type="NCBI Taxonomy" id="6526"/>
    <lineage>
        <taxon>Eukaryota</taxon>
        <taxon>Metazoa</taxon>
        <taxon>Spiralia</taxon>
        <taxon>Lophotrochozoa</taxon>
        <taxon>Mollusca</taxon>
        <taxon>Gastropoda</taxon>
        <taxon>Heterobranchia</taxon>
        <taxon>Euthyneura</taxon>
        <taxon>Panpulmonata</taxon>
        <taxon>Hygrophila</taxon>
        <taxon>Lymnaeoidea</taxon>
        <taxon>Planorbidae</taxon>
        <taxon>Biomphalaria</taxon>
    </lineage>
</organism>
<dbReference type="RefSeq" id="XP_013061071.2">
    <property type="nucleotide sequence ID" value="XM_013205617.2"/>
</dbReference>
<evidence type="ECO:0000313" key="7">
    <source>
        <dbReference type="Proteomes" id="UP000076420"/>
    </source>
</evidence>
<gene>
    <name evidence="6" type="primary">106050599</name>
</gene>
<evidence type="ECO:0000256" key="5">
    <source>
        <dbReference type="SAM" id="MobiDB-lite"/>
    </source>
</evidence>
<dbReference type="PANTHER" id="PTHR15950:SF15">
    <property type="entry name" value="PROTEIN VESTIGIAL"/>
    <property type="match status" value="1"/>
</dbReference>
<evidence type="ECO:0000256" key="1">
    <source>
        <dbReference type="ARBA" id="ARBA00004123"/>
    </source>
</evidence>
<protein>
    <recommendedName>
        <fullName evidence="8">Transcription cofactor vestigial-like protein 2</fullName>
    </recommendedName>
</protein>
<dbReference type="Pfam" id="PF07545">
    <property type="entry name" value="Vg_Tdu"/>
    <property type="match status" value="1"/>
</dbReference>
<dbReference type="PANTHER" id="PTHR15950">
    <property type="entry name" value="TRANSCRIPTION COFACTOR VESTIGIAL-LIKE PROTEIN"/>
    <property type="match status" value="1"/>
</dbReference>
<evidence type="ECO:0008006" key="8">
    <source>
        <dbReference type="Google" id="ProtNLM"/>
    </source>
</evidence>
<feature type="compositionally biased region" description="Basic and acidic residues" evidence="5">
    <location>
        <begin position="294"/>
        <end position="305"/>
    </location>
</feature>
<dbReference type="GO" id="GO:0005634">
    <property type="term" value="C:nucleus"/>
    <property type="evidence" value="ECO:0007669"/>
    <property type="project" value="UniProtKB-SubCell"/>
</dbReference>
<reference evidence="6" key="1">
    <citation type="submission" date="2020-05" db="UniProtKB">
        <authorList>
            <consortium name="EnsemblMetazoa"/>
        </authorList>
    </citation>
    <scope>IDENTIFICATION</scope>
    <source>
        <strain evidence="6">BB02</strain>
    </source>
</reference>
<keyword evidence="2" id="KW-0805">Transcription regulation</keyword>
<dbReference type="Proteomes" id="UP000076420">
    <property type="component" value="Unassembled WGS sequence"/>
</dbReference>
<dbReference type="AlphaFoldDB" id="A0A2C9KC92"/>
<keyword evidence="4" id="KW-0539">Nucleus</keyword>
<dbReference type="InterPro" id="IPR011520">
    <property type="entry name" value="Vg_fam"/>
</dbReference>
<proteinExistence type="predicted"/>
<accession>A0A2C9KC92</accession>
<feature type="compositionally biased region" description="Low complexity" evidence="5">
    <location>
        <begin position="200"/>
        <end position="211"/>
    </location>
</feature>
<evidence type="ECO:0000256" key="4">
    <source>
        <dbReference type="ARBA" id="ARBA00023242"/>
    </source>
</evidence>
<evidence type="ECO:0000313" key="6">
    <source>
        <dbReference type="EnsemblMetazoa" id="BGLB017460-PC"/>
    </source>
</evidence>
<evidence type="ECO:0000256" key="2">
    <source>
        <dbReference type="ARBA" id="ARBA00023015"/>
    </source>
</evidence>
<feature type="region of interest" description="Disordered" evidence="5">
    <location>
        <begin position="78"/>
        <end position="102"/>
    </location>
</feature>
<feature type="compositionally biased region" description="Low complexity" evidence="5">
    <location>
        <begin position="78"/>
        <end position="94"/>
    </location>
</feature>
<dbReference type="OrthoDB" id="10069705at2759"/>
<dbReference type="EnsemblMetazoa" id="BGLB017460-RC">
    <property type="protein sequence ID" value="BGLB017460-PC"/>
    <property type="gene ID" value="BGLB017460"/>
</dbReference>
<dbReference type="GO" id="GO:0006355">
    <property type="term" value="P:regulation of DNA-templated transcription"/>
    <property type="evidence" value="ECO:0007669"/>
    <property type="project" value="InterPro"/>
</dbReference>
<feature type="region of interest" description="Disordered" evidence="5">
    <location>
        <begin position="190"/>
        <end position="211"/>
    </location>
</feature>
<dbReference type="KEGG" id="bgt:106050599"/>
<evidence type="ECO:0000256" key="3">
    <source>
        <dbReference type="ARBA" id="ARBA00023163"/>
    </source>
</evidence>